<dbReference type="AlphaFoldDB" id="G0EGI9"/>
<dbReference type="HOGENOM" id="CLU_2152706_0_0_2"/>
<organism evidence="2 3">
    <name type="scientific">Pyrolobus fumarii (strain DSM 11204 / 1A)</name>
    <dbReference type="NCBI Taxonomy" id="694429"/>
    <lineage>
        <taxon>Archaea</taxon>
        <taxon>Thermoproteota</taxon>
        <taxon>Thermoprotei</taxon>
        <taxon>Desulfurococcales</taxon>
        <taxon>Pyrodictiaceae</taxon>
        <taxon>Pyrolobus</taxon>
    </lineage>
</organism>
<dbReference type="GeneID" id="52281854"/>
<evidence type="ECO:0000313" key="2">
    <source>
        <dbReference type="EMBL" id="AEM38363.1"/>
    </source>
</evidence>
<sequence length="111" mass="12298">MTPPWYNGRLQWAEKRILWVVEWPVDPRHSAVLAYNGSRVARVTRVYVVLEEPLIATPDRPEPGYLSRAAKWFWALSGVASGIATCTARTPATSRPTQAPGAQRRPSAVTG</sequence>
<accession>G0EGI9</accession>
<gene>
    <name evidence="2" type="ordered locus">Pyrfu_0492</name>
</gene>
<name>G0EGI9_PYRF1</name>
<proteinExistence type="predicted"/>
<dbReference type="InParanoid" id="G0EGI9"/>
<dbReference type="KEGG" id="pfm:Pyrfu_0492"/>
<reference evidence="2 3" key="1">
    <citation type="journal article" date="2011" name="Stand. Genomic Sci.">
        <title>Complete genome sequence of the hyperthermophilic chemolithoautotroph Pyrolobus fumarii type strain (1A).</title>
        <authorList>
            <person name="Anderson I."/>
            <person name="Goker M."/>
            <person name="Nolan M."/>
            <person name="Lucas S."/>
            <person name="Hammon N."/>
            <person name="Deshpande S."/>
            <person name="Cheng J.F."/>
            <person name="Tapia R."/>
            <person name="Han C."/>
            <person name="Goodwin L."/>
            <person name="Pitluck S."/>
            <person name="Huntemann M."/>
            <person name="Liolios K."/>
            <person name="Ivanova N."/>
            <person name="Pagani I."/>
            <person name="Mavromatis K."/>
            <person name="Ovchinikova G."/>
            <person name="Pati A."/>
            <person name="Chen A."/>
            <person name="Palaniappan K."/>
            <person name="Land M."/>
            <person name="Hauser L."/>
            <person name="Brambilla E.M."/>
            <person name="Huber H."/>
            <person name="Yasawong M."/>
            <person name="Rohde M."/>
            <person name="Spring S."/>
            <person name="Abt B."/>
            <person name="Sikorski J."/>
            <person name="Wirth R."/>
            <person name="Detter J.C."/>
            <person name="Woyke T."/>
            <person name="Bristow J."/>
            <person name="Eisen J.A."/>
            <person name="Markowitz V."/>
            <person name="Hugenholtz P."/>
            <person name="Kyrpides N.C."/>
            <person name="Klenk H.P."/>
            <person name="Lapidus A."/>
        </authorList>
    </citation>
    <scope>NUCLEOTIDE SEQUENCE [LARGE SCALE GENOMIC DNA]</scope>
    <source>
        <strain evidence="3">DSM 11204 / 1A</strain>
    </source>
</reference>
<protein>
    <submittedName>
        <fullName evidence="2">Uncharacterized protein</fullName>
    </submittedName>
</protein>
<dbReference type="EMBL" id="CP002838">
    <property type="protein sequence ID" value="AEM38363.1"/>
    <property type="molecule type" value="Genomic_DNA"/>
</dbReference>
<keyword evidence="3" id="KW-1185">Reference proteome</keyword>
<feature type="region of interest" description="Disordered" evidence="1">
    <location>
        <begin position="89"/>
        <end position="111"/>
    </location>
</feature>
<evidence type="ECO:0000256" key="1">
    <source>
        <dbReference type="SAM" id="MobiDB-lite"/>
    </source>
</evidence>
<evidence type="ECO:0000313" key="3">
    <source>
        <dbReference type="Proteomes" id="UP000001037"/>
    </source>
</evidence>
<dbReference type="RefSeq" id="WP_014026040.1">
    <property type="nucleotide sequence ID" value="NC_015931.1"/>
</dbReference>
<dbReference type="Proteomes" id="UP000001037">
    <property type="component" value="Chromosome"/>
</dbReference>